<evidence type="ECO:0000313" key="2">
    <source>
        <dbReference type="Proteomes" id="UP001055072"/>
    </source>
</evidence>
<name>A0ACB8U989_9APHY</name>
<sequence length="469" mass="53286">MSFSSILEDRFPAFIDAMSGFTPLLSPAKSASGPTSSKGKWRPWSMPVDSSMLSRTLCGYLNKLTGRNFNVIAYRIARLAWAVELSEDRSALDIFVRAVFLRGATDEHRQDLYALLCQRIVYTLETERSLWRKVDILHIGNPFQSFETAITLLVLDEFNRERGSHIPEGLERLMRFVGELLVHGVLASTDVSDILVSLLEGVKRNDEHLAVVTCRFLSPITAAFNTLHILQSLQASILLEQVLKEDGLSPKVRYLMMGMLHRVSYPAPLDSTRQRVDLYYPIALDEYYIDEDDDDAAVLSDGDDSENNEWMQRDCEDWAKAFLLYYDYHHLGDILHSLRPVHRKQLLHCLISAALYSDDVMGSGCVGSLYRIPRIRELYVDGRLFEETLQEELTTLQDVLLDVPNAMQLMAHILYSTSLNATKLKTMIDSSMASQSILAGMLTSEVIRLEQRYQAENPVDEDKHITHEG</sequence>
<comment type="caution">
    <text evidence="1">The sequence shown here is derived from an EMBL/GenBank/DDBJ whole genome shotgun (WGS) entry which is preliminary data.</text>
</comment>
<gene>
    <name evidence="1" type="ORF">BDY19DRAFT_730973</name>
</gene>
<protein>
    <submittedName>
        <fullName evidence="1">Uncharacterized protein</fullName>
    </submittedName>
</protein>
<keyword evidence="2" id="KW-1185">Reference proteome</keyword>
<organism evidence="1 2">
    <name type="scientific">Irpex rosettiformis</name>
    <dbReference type="NCBI Taxonomy" id="378272"/>
    <lineage>
        <taxon>Eukaryota</taxon>
        <taxon>Fungi</taxon>
        <taxon>Dikarya</taxon>
        <taxon>Basidiomycota</taxon>
        <taxon>Agaricomycotina</taxon>
        <taxon>Agaricomycetes</taxon>
        <taxon>Polyporales</taxon>
        <taxon>Irpicaceae</taxon>
        <taxon>Irpex</taxon>
    </lineage>
</organism>
<accession>A0ACB8U989</accession>
<reference evidence="1" key="1">
    <citation type="journal article" date="2021" name="Environ. Microbiol.">
        <title>Gene family expansions and transcriptome signatures uncover fungal adaptations to wood decay.</title>
        <authorList>
            <person name="Hage H."/>
            <person name="Miyauchi S."/>
            <person name="Viragh M."/>
            <person name="Drula E."/>
            <person name="Min B."/>
            <person name="Chaduli D."/>
            <person name="Navarro D."/>
            <person name="Favel A."/>
            <person name="Norest M."/>
            <person name="Lesage-Meessen L."/>
            <person name="Balint B."/>
            <person name="Merenyi Z."/>
            <person name="de Eugenio L."/>
            <person name="Morin E."/>
            <person name="Martinez A.T."/>
            <person name="Baldrian P."/>
            <person name="Stursova M."/>
            <person name="Martinez M.J."/>
            <person name="Novotny C."/>
            <person name="Magnuson J.K."/>
            <person name="Spatafora J.W."/>
            <person name="Maurice S."/>
            <person name="Pangilinan J."/>
            <person name="Andreopoulos W."/>
            <person name="LaButti K."/>
            <person name="Hundley H."/>
            <person name="Na H."/>
            <person name="Kuo A."/>
            <person name="Barry K."/>
            <person name="Lipzen A."/>
            <person name="Henrissat B."/>
            <person name="Riley R."/>
            <person name="Ahrendt S."/>
            <person name="Nagy L.G."/>
            <person name="Grigoriev I.V."/>
            <person name="Martin F."/>
            <person name="Rosso M.N."/>
        </authorList>
    </citation>
    <scope>NUCLEOTIDE SEQUENCE</scope>
    <source>
        <strain evidence="1">CBS 384.51</strain>
    </source>
</reference>
<dbReference type="EMBL" id="MU274907">
    <property type="protein sequence ID" value="KAI0090731.1"/>
    <property type="molecule type" value="Genomic_DNA"/>
</dbReference>
<proteinExistence type="predicted"/>
<dbReference type="Proteomes" id="UP001055072">
    <property type="component" value="Unassembled WGS sequence"/>
</dbReference>
<evidence type="ECO:0000313" key="1">
    <source>
        <dbReference type="EMBL" id="KAI0090731.1"/>
    </source>
</evidence>